<dbReference type="EMBL" id="CP003651">
    <property type="protein sequence ID" value="AFL95228.1"/>
    <property type="molecule type" value="Genomic_DNA"/>
</dbReference>
<dbReference type="Pfam" id="PF04415">
    <property type="entry name" value="DUF515"/>
    <property type="match status" value="1"/>
</dbReference>
<dbReference type="KEGG" id="thm:CL1_1025"/>
<dbReference type="Proteomes" id="UP000006064">
    <property type="component" value="Chromosome"/>
</dbReference>
<feature type="region of interest" description="Disordered" evidence="1">
    <location>
        <begin position="350"/>
        <end position="395"/>
    </location>
</feature>
<name>I3ZU44_THECF</name>
<dbReference type="InterPro" id="IPR007509">
    <property type="entry name" value="DUF515"/>
</dbReference>
<keyword evidence="2" id="KW-0472">Membrane</keyword>
<feature type="compositionally biased region" description="Low complexity" evidence="1">
    <location>
        <begin position="26"/>
        <end position="36"/>
    </location>
</feature>
<sequence length="486" mass="54515">MVVLNVSEDIEAKIRRLRELGKTSVEPEVPKTAAPPVKKPPKKPRHVGSIRERERKKRILTGAAIVIIVILIISMGAYVYLQNRAAQELNDLREQKLREVYTYFRGDIVNESKNCTQQPIEIRKKLIASINSAQTVEELNAIDVKAAYNQAVSAYNECLQRIERLKYEKVLNQTKAEKIREIETEFQSILAMPLPDDLRAKVIDSMKSLEAQVMNAETVEQVDSVDPAPYLLQLWRDYYYYRIDIIPGQEVILEKDSTKRIVSKADAKAILGGILDYRELMQYNVYKVEYVDLALVLPRDRINGAFLAPGDKIMIFAKNDTGAIFKEIANEGYVQLVLLPTDAGIISVNEAQSQSSTSSSTSSTQYSEEHSTTYTPGDSTLTDGQSTSDTYTNSQSASQSASASYSYSVDLTEILKAIAAGKIQASDEVKEQLRAYGWEIVDLEKESGMLVLDPNSQFLVIIRVPSIFVPDILSNQQYLYIAKKAT</sequence>
<organism evidence="3 4">
    <name type="scientific">Thermococcus cleftensis (strain DSM 27260 / KACC 17922 / CL1)</name>
    <dbReference type="NCBI Taxonomy" id="163003"/>
    <lineage>
        <taxon>Archaea</taxon>
        <taxon>Methanobacteriati</taxon>
        <taxon>Methanobacteriota</taxon>
        <taxon>Thermococci</taxon>
        <taxon>Thermococcales</taxon>
        <taxon>Thermococcaceae</taxon>
        <taxon>Thermococcus</taxon>
    </lineage>
</organism>
<evidence type="ECO:0000256" key="1">
    <source>
        <dbReference type="SAM" id="MobiDB-lite"/>
    </source>
</evidence>
<evidence type="ECO:0008006" key="5">
    <source>
        <dbReference type="Google" id="ProtNLM"/>
    </source>
</evidence>
<dbReference type="AlphaFoldDB" id="I3ZU44"/>
<proteinExistence type="predicted"/>
<accession>I3ZU44</accession>
<evidence type="ECO:0000256" key="2">
    <source>
        <dbReference type="SAM" id="Phobius"/>
    </source>
</evidence>
<dbReference type="HOGENOM" id="CLU_541456_0_0_2"/>
<reference evidence="3 4" key="1">
    <citation type="journal article" date="2012" name="J. Bacteriol.">
        <title>Complete Genome Sequence of the Hyperthermophilic Archaeon Thermococcus sp. Strain CL1, Isolated from a Paralvinella sp. Polychaete Worm Collected from a Hydrothermal Vent.</title>
        <authorList>
            <person name="Jung J.H."/>
            <person name="Holden J.F."/>
            <person name="Seo D.H."/>
            <person name="Park K.H."/>
            <person name="Shin H."/>
            <person name="Ryu S."/>
            <person name="Lee J.H."/>
            <person name="Park C.S."/>
        </authorList>
    </citation>
    <scope>NUCLEOTIDE SEQUENCE [LARGE SCALE GENOMIC DNA]</scope>
    <source>
        <strain evidence="4">DSM 27260 / KACC 17922 / CL1</strain>
    </source>
</reference>
<feature type="transmembrane region" description="Helical" evidence="2">
    <location>
        <begin position="59"/>
        <end position="81"/>
    </location>
</feature>
<feature type="compositionally biased region" description="Low complexity" evidence="1">
    <location>
        <begin position="353"/>
        <end position="366"/>
    </location>
</feature>
<feature type="compositionally biased region" description="Polar residues" evidence="1">
    <location>
        <begin position="376"/>
        <end position="393"/>
    </location>
</feature>
<evidence type="ECO:0000313" key="4">
    <source>
        <dbReference type="Proteomes" id="UP000006064"/>
    </source>
</evidence>
<evidence type="ECO:0000313" key="3">
    <source>
        <dbReference type="EMBL" id="AFL95228.1"/>
    </source>
</evidence>
<keyword evidence="4" id="KW-1185">Reference proteome</keyword>
<protein>
    <recommendedName>
        <fullName evidence="5">DUF515 domain-containing protein</fullName>
    </recommendedName>
</protein>
<keyword evidence="2" id="KW-1133">Transmembrane helix</keyword>
<keyword evidence="2" id="KW-0812">Transmembrane</keyword>
<feature type="compositionally biased region" description="Basic residues" evidence="1">
    <location>
        <begin position="39"/>
        <end position="52"/>
    </location>
</feature>
<feature type="region of interest" description="Disordered" evidence="1">
    <location>
        <begin position="25"/>
        <end position="52"/>
    </location>
</feature>
<gene>
    <name evidence="3" type="ORF">CL1_1025</name>
</gene>
<dbReference type="STRING" id="163003.CL1_1025"/>